<dbReference type="InterPro" id="IPR019830">
    <property type="entry name" value="Malate_synthase_CS"/>
</dbReference>
<feature type="domain" description="PAC" evidence="12">
    <location>
        <begin position="564"/>
        <end position="618"/>
    </location>
</feature>
<comment type="catalytic activity">
    <reaction evidence="9">
        <text>glyoxylate + acetyl-CoA + H2O = (S)-malate + CoA + H(+)</text>
        <dbReference type="Rhea" id="RHEA:18181"/>
        <dbReference type="ChEBI" id="CHEBI:15377"/>
        <dbReference type="ChEBI" id="CHEBI:15378"/>
        <dbReference type="ChEBI" id="CHEBI:15589"/>
        <dbReference type="ChEBI" id="CHEBI:36655"/>
        <dbReference type="ChEBI" id="CHEBI:57287"/>
        <dbReference type="ChEBI" id="CHEBI:57288"/>
        <dbReference type="EC" id="2.3.3.9"/>
    </reaction>
</comment>
<sequence>MTASSVRGVRILAPVPSEYVTILTPEALAFVAHLARSYGKRVEGLLAQREVVQARFDAGVKPTFLPETRHVRESDWQVGKLPADLQDRRVEITGPVDRKMVINALNSGASVFMADFEDSNAPTWANQIEGQINLRDAVRGAISFTDPKSGKQYSLKSKVATLMVRPRGWHLLEKHIRVDDKPMPAALFDFALYFFHNARALLAKGSGPYFYLPKMQSHLEARLWNEVFLDAQNLLGIPRGSIKATCLIETLPAAFEMDEILYELREHSAGLNCGRWDYIFSFIKTRRNDPAAIMPDRGVVTMRQPCMQAYSLLLIRTCHRRGVHAMGGMAAQIPIKNDPAANAAALEKVKADKENEVKNGHDGTWVAHPALVPIAKGIFDAGMKTANQIHVARTDVNVTAVDLLAVPEGPRTEATLRTNCAVGVQYLEAWLGGMGCVPIDNLMEDAATAEICRTQVWQWLRHGAKLDGGSVLTVQRFSQILDEEMSKLRSKLGVERFDKGNFAEAIRLFDEFSTSERLSDFLTLPAYDYLVQRPPSGVSKLLLQGPNTPRQQILEIRSALMEDRACEACILNYRRDKTSFWNQFLLQPVQDADGKTVMYLGLQADVTEELTAGSQVTAEEVAKESAAKGSFETARMQHQQVVELLAILQTWQAPQAGLEPLHAAQSFGVNPSIPSSLMMPLLRLRHPFVLSNPRLPDGPICHASPMFLALTQYSIDQVVGRNCRFLQGPGTDADQVLKVREAVHSPCPHPVTVRLLNYRRDGTPFWNNLHVAPIRDNEGQVAFFVGVQLDITLGPSSAAPDSEQADMVRRHTDSEVTAGRCQDAASGSSSACLHRQPEPLLSALSAPCALQAADPSDKERRAQQSVVAAVRVACRSLGAKEGLRRSADFQQHASMDTPLRRVSSDAQGARRSVDGALFRLPSRFSREAIPHPG</sequence>
<evidence type="ECO:0000256" key="3">
    <source>
        <dbReference type="ARBA" id="ARBA00012636"/>
    </source>
</evidence>
<evidence type="ECO:0000256" key="9">
    <source>
        <dbReference type="ARBA" id="ARBA00047918"/>
    </source>
</evidence>
<dbReference type="GO" id="GO:0005737">
    <property type="term" value="C:cytoplasm"/>
    <property type="evidence" value="ECO:0007669"/>
    <property type="project" value="TreeGrafter"/>
</dbReference>
<keyword evidence="6" id="KW-0157">Chromophore</keyword>
<dbReference type="SUPFAM" id="SSF55785">
    <property type="entry name" value="PYP-like sensor domain (PAS domain)"/>
    <property type="match status" value="2"/>
</dbReference>
<evidence type="ECO:0000256" key="6">
    <source>
        <dbReference type="ARBA" id="ARBA00022543"/>
    </source>
</evidence>
<dbReference type="PROSITE" id="PS00510">
    <property type="entry name" value="MALATE_SYNTHASE"/>
    <property type="match status" value="1"/>
</dbReference>
<dbReference type="AlphaFoldDB" id="A0AAW1P9Q0"/>
<evidence type="ECO:0000256" key="7">
    <source>
        <dbReference type="ARBA" id="ARBA00022606"/>
    </source>
</evidence>
<evidence type="ECO:0000256" key="11">
    <source>
        <dbReference type="SAM" id="MobiDB-lite"/>
    </source>
</evidence>
<dbReference type="FunFam" id="1.20.1220.12:FF:000001">
    <property type="entry name" value="Malate synthase"/>
    <property type="match status" value="1"/>
</dbReference>
<proteinExistence type="inferred from homology"/>
<dbReference type="GO" id="GO:0006097">
    <property type="term" value="P:glyoxylate cycle"/>
    <property type="evidence" value="ECO:0007669"/>
    <property type="project" value="UniProtKB-KW"/>
</dbReference>
<evidence type="ECO:0000256" key="8">
    <source>
        <dbReference type="ARBA" id="ARBA00022679"/>
    </source>
</evidence>
<dbReference type="Gene3D" id="3.20.20.360">
    <property type="entry name" value="Malate synthase, domain 3"/>
    <property type="match status" value="1"/>
</dbReference>
<dbReference type="EC" id="2.3.3.9" evidence="3"/>
<dbReference type="InterPro" id="IPR046363">
    <property type="entry name" value="MS_N_TIM-barrel_dom"/>
</dbReference>
<dbReference type="NCBIfam" id="TIGR00229">
    <property type="entry name" value="sensory_box"/>
    <property type="match status" value="1"/>
</dbReference>
<keyword evidence="7" id="KW-0716">Sensory transduction</keyword>
<dbReference type="GO" id="GO:0004474">
    <property type="term" value="F:malate synthase activity"/>
    <property type="evidence" value="ECO:0007669"/>
    <property type="project" value="UniProtKB-EC"/>
</dbReference>
<dbReference type="NCBIfam" id="TIGR01344">
    <property type="entry name" value="malate_syn_A"/>
    <property type="match status" value="1"/>
</dbReference>
<dbReference type="InterPro" id="IPR001465">
    <property type="entry name" value="Malate_synthase_TIM"/>
</dbReference>
<dbReference type="Pfam" id="PF20659">
    <property type="entry name" value="MS_C"/>
    <property type="match status" value="1"/>
</dbReference>
<dbReference type="InterPro" id="IPR048356">
    <property type="entry name" value="MS_N"/>
</dbReference>
<keyword evidence="6" id="KW-0600">Photoreceptor protein</keyword>
<dbReference type="InterPro" id="IPR011076">
    <property type="entry name" value="Malate_synth_sf"/>
</dbReference>
<comment type="caution">
    <text evidence="13">The sequence shown here is derived from an EMBL/GenBank/DDBJ whole genome shotgun (WGS) entry which is preliminary data.</text>
</comment>
<dbReference type="InterPro" id="IPR048355">
    <property type="entry name" value="MS_C"/>
</dbReference>
<dbReference type="PANTHER" id="PTHR42902">
    <property type="entry name" value="MALATE SYNTHASE"/>
    <property type="match status" value="1"/>
</dbReference>
<reference evidence="13 14" key="1">
    <citation type="journal article" date="2024" name="Nat. Commun.">
        <title>Phylogenomics reveals the evolutionary origins of lichenization in chlorophyte algae.</title>
        <authorList>
            <person name="Puginier C."/>
            <person name="Libourel C."/>
            <person name="Otte J."/>
            <person name="Skaloud P."/>
            <person name="Haon M."/>
            <person name="Grisel S."/>
            <person name="Petersen M."/>
            <person name="Berrin J.G."/>
            <person name="Delaux P.M."/>
            <person name="Dal Grande F."/>
            <person name="Keller J."/>
        </authorList>
    </citation>
    <scope>NUCLEOTIDE SEQUENCE [LARGE SCALE GENOMIC DNA]</scope>
    <source>
        <strain evidence="13 14">SAG 2036</strain>
    </source>
</reference>
<dbReference type="InterPro" id="IPR000700">
    <property type="entry name" value="PAS-assoc_C"/>
</dbReference>
<dbReference type="Pfam" id="PF20656">
    <property type="entry name" value="MS_N"/>
    <property type="match status" value="1"/>
</dbReference>
<name>A0AAW1P9Q0_9CHLO</name>
<dbReference type="InterPro" id="IPR000014">
    <property type="entry name" value="PAS"/>
</dbReference>
<evidence type="ECO:0000256" key="5">
    <source>
        <dbReference type="ARBA" id="ARBA00022532"/>
    </source>
</evidence>
<evidence type="ECO:0000259" key="12">
    <source>
        <dbReference type="PROSITE" id="PS50113"/>
    </source>
</evidence>
<gene>
    <name evidence="13" type="ORF">WJX73_004872</name>
</gene>
<dbReference type="GO" id="GO:0006099">
    <property type="term" value="P:tricarboxylic acid cycle"/>
    <property type="evidence" value="ECO:0007669"/>
    <property type="project" value="UniProtKB-KW"/>
</dbReference>
<feature type="region of interest" description="Disordered" evidence="11">
    <location>
        <begin position="888"/>
        <end position="911"/>
    </location>
</feature>
<comment type="similarity">
    <text evidence="2">Belongs to the malate synthase family.</text>
</comment>
<dbReference type="GO" id="GO:0009637">
    <property type="term" value="P:response to blue light"/>
    <property type="evidence" value="ECO:0007669"/>
    <property type="project" value="UniProtKB-ARBA"/>
</dbReference>
<dbReference type="EMBL" id="JALJOQ010000036">
    <property type="protein sequence ID" value="KAK9806583.1"/>
    <property type="molecule type" value="Genomic_DNA"/>
</dbReference>
<dbReference type="InterPro" id="IPR001610">
    <property type="entry name" value="PAC"/>
</dbReference>
<dbReference type="Gene3D" id="1.20.1220.12">
    <property type="entry name" value="Malate synthase, domain III"/>
    <property type="match status" value="1"/>
</dbReference>
<evidence type="ECO:0000313" key="13">
    <source>
        <dbReference type="EMBL" id="KAK9806583.1"/>
    </source>
</evidence>
<protein>
    <recommendedName>
        <fullName evidence="3">malate synthase</fullName>
        <ecNumber evidence="3">2.3.3.9</ecNumber>
    </recommendedName>
</protein>
<organism evidence="13 14">
    <name type="scientific">Symbiochloris irregularis</name>
    <dbReference type="NCBI Taxonomy" id="706552"/>
    <lineage>
        <taxon>Eukaryota</taxon>
        <taxon>Viridiplantae</taxon>
        <taxon>Chlorophyta</taxon>
        <taxon>core chlorophytes</taxon>
        <taxon>Trebouxiophyceae</taxon>
        <taxon>Trebouxiales</taxon>
        <taxon>Trebouxiaceae</taxon>
        <taxon>Symbiochloris</taxon>
    </lineage>
</organism>
<dbReference type="Pfam" id="PF13426">
    <property type="entry name" value="PAS_9"/>
    <property type="match status" value="2"/>
</dbReference>
<keyword evidence="5" id="KW-0816">Tricarboxylic acid cycle</keyword>
<dbReference type="InterPro" id="IPR035965">
    <property type="entry name" value="PAS-like_dom_sf"/>
</dbReference>
<dbReference type="InterPro" id="IPR044856">
    <property type="entry name" value="Malate_synth_C_sf"/>
</dbReference>
<keyword evidence="6" id="KW-0675">Receptor</keyword>
<dbReference type="CDD" id="cd00130">
    <property type="entry name" value="PAS"/>
    <property type="match status" value="1"/>
</dbReference>
<dbReference type="Proteomes" id="UP001465755">
    <property type="component" value="Unassembled WGS sequence"/>
</dbReference>
<accession>A0AAW1P9Q0</accession>
<feature type="active site" description="Proton donor" evidence="10">
    <location>
        <position position="445"/>
    </location>
</feature>
<keyword evidence="8" id="KW-0808">Transferase</keyword>
<dbReference type="CDD" id="cd00727">
    <property type="entry name" value="malate_synt_A"/>
    <property type="match status" value="1"/>
</dbReference>
<evidence type="ECO:0000256" key="2">
    <source>
        <dbReference type="ARBA" id="ARBA00006394"/>
    </source>
</evidence>
<dbReference type="InterPro" id="IPR006252">
    <property type="entry name" value="Malate_synthA"/>
</dbReference>
<feature type="domain" description="PAC" evidence="12">
    <location>
        <begin position="749"/>
        <end position="803"/>
    </location>
</feature>
<feature type="active site" description="Proton acceptor" evidence="10">
    <location>
        <position position="165"/>
    </location>
</feature>
<dbReference type="Pfam" id="PF01274">
    <property type="entry name" value="MS_TIM-barrel"/>
    <property type="match status" value="1"/>
</dbReference>
<keyword evidence="4" id="KW-0329">Glyoxylate bypass</keyword>
<dbReference type="PROSITE" id="PS50113">
    <property type="entry name" value="PAC"/>
    <property type="match status" value="2"/>
</dbReference>
<dbReference type="FunFam" id="3.20.20.360:FF:000001">
    <property type="entry name" value="Malate synthase"/>
    <property type="match status" value="1"/>
</dbReference>
<evidence type="ECO:0000256" key="1">
    <source>
        <dbReference type="ARBA" id="ARBA00004757"/>
    </source>
</evidence>
<evidence type="ECO:0000256" key="10">
    <source>
        <dbReference type="PIRSR" id="PIRSR601465-50"/>
    </source>
</evidence>
<dbReference type="SMART" id="SM00086">
    <property type="entry name" value="PAC"/>
    <property type="match status" value="2"/>
</dbReference>
<dbReference type="SUPFAM" id="SSF51645">
    <property type="entry name" value="Malate synthase G"/>
    <property type="match status" value="1"/>
</dbReference>
<dbReference type="PANTHER" id="PTHR42902:SF1">
    <property type="entry name" value="MALATE SYNTHASE 1-RELATED"/>
    <property type="match status" value="1"/>
</dbReference>
<comment type="pathway">
    <text evidence="1">Carbohydrate metabolism; glyoxylate cycle; (S)-malate from isocitrate: step 2/2.</text>
</comment>
<evidence type="ECO:0000256" key="4">
    <source>
        <dbReference type="ARBA" id="ARBA00022435"/>
    </source>
</evidence>
<keyword evidence="14" id="KW-1185">Reference proteome</keyword>
<dbReference type="GO" id="GO:0009881">
    <property type="term" value="F:photoreceptor activity"/>
    <property type="evidence" value="ECO:0007669"/>
    <property type="project" value="UniProtKB-KW"/>
</dbReference>
<evidence type="ECO:0000313" key="14">
    <source>
        <dbReference type="Proteomes" id="UP001465755"/>
    </source>
</evidence>
<dbReference type="Gene3D" id="3.30.450.20">
    <property type="entry name" value="PAS domain"/>
    <property type="match status" value="2"/>
</dbReference>